<dbReference type="STRING" id="61395.A0A1Y1WIH0"/>
<feature type="region of interest" description="Disordered" evidence="2">
    <location>
        <begin position="529"/>
        <end position="557"/>
    </location>
</feature>
<dbReference type="PROSITE" id="PS50297">
    <property type="entry name" value="ANK_REP_REGION"/>
    <property type="match status" value="1"/>
</dbReference>
<feature type="region of interest" description="Disordered" evidence="2">
    <location>
        <begin position="1095"/>
        <end position="1119"/>
    </location>
</feature>
<dbReference type="Pfam" id="PF12796">
    <property type="entry name" value="Ank_2"/>
    <property type="match status" value="1"/>
</dbReference>
<dbReference type="InterPro" id="IPR002110">
    <property type="entry name" value="Ankyrin_rpt"/>
</dbReference>
<proteinExistence type="predicted"/>
<feature type="compositionally biased region" description="Low complexity" evidence="2">
    <location>
        <begin position="631"/>
        <end position="646"/>
    </location>
</feature>
<dbReference type="Pfam" id="PF25603">
    <property type="entry name" value="SPT23_MGA2_DBD"/>
    <property type="match status" value="1"/>
</dbReference>
<dbReference type="Gene3D" id="2.60.40.10">
    <property type="entry name" value="Immunoglobulins"/>
    <property type="match status" value="1"/>
</dbReference>
<evidence type="ECO:0000259" key="3">
    <source>
        <dbReference type="Pfam" id="PF01833"/>
    </source>
</evidence>
<feature type="domain" description="IPT/TIG" evidence="3">
    <location>
        <begin position="688"/>
        <end position="752"/>
    </location>
</feature>
<protein>
    <submittedName>
        <fullName evidence="5">Uncharacterized protein</fullName>
    </submittedName>
</protein>
<dbReference type="Pfam" id="PF01833">
    <property type="entry name" value="TIG"/>
    <property type="match status" value="1"/>
</dbReference>
<comment type="caution">
    <text evidence="5">The sequence shown here is derived from an EMBL/GenBank/DDBJ whole genome shotgun (WGS) entry which is preliminary data.</text>
</comment>
<dbReference type="PROSITE" id="PS50088">
    <property type="entry name" value="ANK_REPEAT"/>
    <property type="match status" value="2"/>
</dbReference>
<keyword evidence="6" id="KW-1185">Reference proteome</keyword>
<dbReference type="PANTHER" id="PTHR24330">
    <property type="entry name" value="HOMEOBOX PROTEIN BARH-LIKE"/>
    <property type="match status" value="1"/>
</dbReference>
<evidence type="ECO:0000313" key="6">
    <source>
        <dbReference type="Proteomes" id="UP000193922"/>
    </source>
</evidence>
<organism evidence="5 6">
    <name type="scientific">Linderina pennispora</name>
    <dbReference type="NCBI Taxonomy" id="61395"/>
    <lineage>
        <taxon>Eukaryota</taxon>
        <taxon>Fungi</taxon>
        <taxon>Fungi incertae sedis</taxon>
        <taxon>Zoopagomycota</taxon>
        <taxon>Kickxellomycotina</taxon>
        <taxon>Kickxellomycetes</taxon>
        <taxon>Kickxellales</taxon>
        <taxon>Kickxellaceae</taxon>
        <taxon>Linderina</taxon>
    </lineage>
</organism>
<dbReference type="GeneID" id="63806805"/>
<feature type="region of interest" description="Disordered" evidence="2">
    <location>
        <begin position="373"/>
        <end position="407"/>
    </location>
</feature>
<gene>
    <name evidence="5" type="ORF">DL89DRAFT_291060</name>
</gene>
<evidence type="ECO:0000256" key="1">
    <source>
        <dbReference type="PROSITE-ProRule" id="PRU00023"/>
    </source>
</evidence>
<feature type="region of interest" description="Disordered" evidence="2">
    <location>
        <begin position="607"/>
        <end position="647"/>
    </location>
</feature>
<dbReference type="CDD" id="cd00102">
    <property type="entry name" value="IPT"/>
    <property type="match status" value="1"/>
</dbReference>
<name>A0A1Y1WIH0_9FUNG</name>
<dbReference type="AlphaFoldDB" id="A0A1Y1WIH0"/>
<dbReference type="OrthoDB" id="71307at2759"/>
<dbReference type="InterPro" id="IPR014756">
    <property type="entry name" value="Ig_E-set"/>
</dbReference>
<feature type="compositionally biased region" description="Polar residues" evidence="2">
    <location>
        <begin position="378"/>
        <end position="391"/>
    </location>
</feature>
<feature type="repeat" description="ANK" evidence="1">
    <location>
        <begin position="954"/>
        <end position="986"/>
    </location>
</feature>
<dbReference type="PANTHER" id="PTHR24330:SF19">
    <property type="entry name" value="MEDIATOR OF RNA POLYMERASE II TRANSCRIPTION SUBUNIT 29"/>
    <property type="match status" value="1"/>
</dbReference>
<evidence type="ECO:0000256" key="2">
    <source>
        <dbReference type="SAM" id="MobiDB-lite"/>
    </source>
</evidence>
<feature type="domain" description="SPT23/MGA2-like DNA-binding" evidence="4">
    <location>
        <begin position="263"/>
        <end position="487"/>
    </location>
</feature>
<feature type="compositionally biased region" description="Low complexity" evidence="2">
    <location>
        <begin position="835"/>
        <end position="861"/>
    </location>
</feature>
<reference evidence="5 6" key="1">
    <citation type="submission" date="2016-07" db="EMBL/GenBank/DDBJ databases">
        <title>Pervasive Adenine N6-methylation of Active Genes in Fungi.</title>
        <authorList>
            <consortium name="DOE Joint Genome Institute"/>
            <person name="Mondo S.J."/>
            <person name="Dannebaum R.O."/>
            <person name="Kuo R.C."/>
            <person name="Labutti K."/>
            <person name="Haridas S."/>
            <person name="Kuo A."/>
            <person name="Salamov A."/>
            <person name="Ahrendt S.R."/>
            <person name="Lipzen A."/>
            <person name="Sullivan W."/>
            <person name="Andreopoulos W.B."/>
            <person name="Clum A."/>
            <person name="Lindquist E."/>
            <person name="Daum C."/>
            <person name="Ramamoorthy G.K."/>
            <person name="Gryganskyi A."/>
            <person name="Culley D."/>
            <person name="Magnuson J.K."/>
            <person name="James T.Y."/>
            <person name="O'Malley M.A."/>
            <person name="Stajich J.E."/>
            <person name="Spatafora J.W."/>
            <person name="Visel A."/>
            <person name="Grigoriev I.V."/>
        </authorList>
    </citation>
    <scope>NUCLEOTIDE SEQUENCE [LARGE SCALE GENOMIC DNA]</scope>
    <source>
        <strain evidence="5 6">ATCC 12442</strain>
    </source>
</reference>
<dbReference type="SUPFAM" id="SSF48403">
    <property type="entry name" value="Ankyrin repeat"/>
    <property type="match status" value="1"/>
</dbReference>
<dbReference type="InterPro" id="IPR036770">
    <property type="entry name" value="Ankyrin_rpt-contain_sf"/>
</dbReference>
<evidence type="ECO:0000313" key="5">
    <source>
        <dbReference type="EMBL" id="ORX73371.1"/>
    </source>
</evidence>
<dbReference type="SUPFAM" id="SSF81296">
    <property type="entry name" value="E set domains"/>
    <property type="match status" value="1"/>
</dbReference>
<dbReference type="Proteomes" id="UP000193922">
    <property type="component" value="Unassembled WGS sequence"/>
</dbReference>
<dbReference type="Gene3D" id="1.25.40.20">
    <property type="entry name" value="Ankyrin repeat-containing domain"/>
    <property type="match status" value="1"/>
</dbReference>
<feature type="repeat" description="ANK" evidence="1">
    <location>
        <begin position="921"/>
        <end position="953"/>
    </location>
</feature>
<dbReference type="InterPro" id="IPR057962">
    <property type="entry name" value="SPT23_MGA2_DBD"/>
</dbReference>
<dbReference type="EMBL" id="MCFD01000002">
    <property type="protein sequence ID" value="ORX73371.1"/>
    <property type="molecule type" value="Genomic_DNA"/>
</dbReference>
<feature type="region of interest" description="Disordered" evidence="2">
    <location>
        <begin position="830"/>
        <end position="865"/>
    </location>
</feature>
<keyword evidence="1" id="KW-0040">ANK repeat</keyword>
<feature type="compositionally biased region" description="Low complexity" evidence="2">
    <location>
        <begin position="1109"/>
        <end position="1119"/>
    </location>
</feature>
<dbReference type="InterPro" id="IPR002909">
    <property type="entry name" value="IPT_dom"/>
</dbReference>
<dbReference type="InterPro" id="IPR052145">
    <property type="entry name" value="Mediator/Homeobox_domain"/>
</dbReference>
<sequence length="1119" mass="119280">MNATNNGSADGNTAGMANNLRDYLRTDLADNTQYSQQQQQQQQQFQQQLQQQALTPDFSALLMSATAATRSTPGSPAAFASGLGFNSVRTSPVMAPSLPQSPKNNFGGLDARHSFTNLASLMQQPYGLDSLSNSAAPSATASPTSGAFNRRGILTGMANLNMSQLPPTSITSSTAFMGNFGSTALDPSSTGFGASPFASPSTASPGITGSAAMAVSAATAAIPRINAMHHQTLIASRQPPPLTPTVSPDFLRSVEEAKAKGLRIEVDGIASENAKSRVETQIKITLRLVTEGGERVNCWSHLALPEMLVSREKFRHRLHKNPHSESSMPVSDQHVVSLEAKIICSSDPTRKVETCIGCIRREYKRSLRRKDNRLRSAAPSTCTTPAQSRPGSPTGEGSSGRPMTGTMEMDWDDRRIAVEKQRIVIFNCNDLLEFSKGEVILPTRITCYCRHHNEKVGFCICFTLKDAQGKVLATHMTAPIMITDDHKSTKFKTDRKTRGRAEYDRHGDGNAAYANHALAGVSGSSANLHMVDPSSGGLPGRQAMSARNSPTMRPFHHHPLLDTYSQFASLAGTPSIGNTPLGSPMLSAASLTGFDSSFNLPQSATTSMFGNLGGSPSTAHASPQTLLPMGQQQQQQRRQQQQQQQQANNLSLLSGQNALFQGMGSTAAGTTSLMTQLSGSGQMEPIQISQLMPAQGPVAGGANILITGHGFHPNIAVYFGTGRASRLQVLSSSNLTCVLPPTNASGPVPVLVRDLLTMNVYEASGLITSEQQQQQQVPQVGQPGVFKYVEDTDQAMLELALQVVGLRQGNQLGKDDGMRLGSLSAQVSPIMQNKSASSSRMSSPSGNSNHSPSHASQQQQPTTPNKVLQDQIVLTTLRALRLASEQRNLVEIESNLVKLFMTLINKGQLEPSRLSMKHDTSGRTLLHFSALLGMLTLLTFLATHGVLLDETDNSELTALHFASMFGRTEIVEVLLNSGASTTIRSGLGHSAVDLAREAGHVAILNLFEERDGYMSFIKDDPIESAAESAQLGLLPQVTIGAGFSVNADGSISQGSGGFSGLTMASIPPSLFSGASMANNPALMFSQALPQASSSAQPMTLATSAADFAQQQQQQQQQRQ</sequence>
<accession>A0A1Y1WIH0</accession>
<evidence type="ECO:0000259" key="4">
    <source>
        <dbReference type="Pfam" id="PF25603"/>
    </source>
</evidence>
<dbReference type="SMART" id="SM00248">
    <property type="entry name" value="ANK"/>
    <property type="match status" value="2"/>
</dbReference>
<dbReference type="RefSeq" id="XP_040746711.1">
    <property type="nucleotide sequence ID" value="XM_040890157.1"/>
</dbReference>
<feature type="compositionally biased region" description="Polar residues" evidence="2">
    <location>
        <begin position="607"/>
        <end position="625"/>
    </location>
</feature>
<dbReference type="InterPro" id="IPR013783">
    <property type="entry name" value="Ig-like_fold"/>
</dbReference>